<comment type="subcellular location">
    <subcellularLocation>
        <location evidence="5">Cytoplasm</location>
    </subcellularLocation>
</comment>
<comment type="miscellaneous">
    <text evidence="5">May also have succinyldiaminopimelate aminotransferase activity, thus carrying out the corresponding step in lysine biosynthesis.</text>
</comment>
<feature type="binding site" evidence="5">
    <location>
        <position position="270"/>
    </location>
    <ligand>
        <name>pyridoxal 5'-phosphate</name>
        <dbReference type="ChEBI" id="CHEBI:597326"/>
    </ligand>
</feature>
<dbReference type="InterPro" id="IPR015422">
    <property type="entry name" value="PyrdxlP-dep_Trfase_small"/>
</dbReference>
<dbReference type="GO" id="GO:0003992">
    <property type="term" value="F:N2-acetyl-L-ornithine:2-oxoglutarate 5-aminotransferase activity"/>
    <property type="evidence" value="ECO:0007669"/>
    <property type="project" value="UniProtKB-UniRule"/>
</dbReference>
<evidence type="ECO:0000256" key="4">
    <source>
        <dbReference type="ARBA" id="ARBA00022898"/>
    </source>
</evidence>
<dbReference type="EC" id="2.6.1.11" evidence="5"/>
<dbReference type="InterPro" id="IPR005814">
    <property type="entry name" value="Aminotrans_3"/>
</dbReference>
<feature type="modified residue" description="N6-(pyridoxal phosphate)lysine" evidence="5">
    <location>
        <position position="241"/>
    </location>
</feature>
<dbReference type="PANTHER" id="PTHR11986">
    <property type="entry name" value="AMINOTRANSFERASE CLASS III"/>
    <property type="match status" value="1"/>
</dbReference>
<feature type="binding site" evidence="5">
    <location>
        <begin position="212"/>
        <end position="215"/>
    </location>
    <ligand>
        <name>pyridoxal 5'-phosphate</name>
        <dbReference type="ChEBI" id="CHEBI:597326"/>
    </ligand>
</feature>
<keyword evidence="4 5" id="KW-0663">Pyridoxal phosphate</keyword>
<comment type="catalytic activity">
    <reaction evidence="5">
        <text>N(2)-acetyl-L-ornithine + 2-oxoglutarate = N-acetyl-L-glutamate 5-semialdehyde + L-glutamate</text>
        <dbReference type="Rhea" id="RHEA:18049"/>
        <dbReference type="ChEBI" id="CHEBI:16810"/>
        <dbReference type="ChEBI" id="CHEBI:29123"/>
        <dbReference type="ChEBI" id="CHEBI:29985"/>
        <dbReference type="ChEBI" id="CHEBI:57805"/>
        <dbReference type="EC" id="2.6.1.11"/>
    </reaction>
</comment>
<feature type="binding site" evidence="5">
    <location>
        <position position="127"/>
    </location>
    <ligand>
        <name>pyridoxal 5'-phosphate</name>
        <dbReference type="ChEBI" id="CHEBI:597326"/>
    </ligand>
</feature>
<comment type="caution">
    <text evidence="6">The sequence shown here is derived from an EMBL/GenBank/DDBJ whole genome shotgun (WGS) entry which is preliminary data.</text>
</comment>
<evidence type="ECO:0000256" key="2">
    <source>
        <dbReference type="ARBA" id="ARBA00022605"/>
    </source>
</evidence>
<sequence>MSHLFPNYSRLPIDIQKGSGSYVVDSQGKQYLDLTSGIGVVNLGYGHPKVQAALMAQAEQIWHVPNLYDSQLQEEVAQKLTQNQKNASDEPYLAYFCNSGAEANEAALKLARKATGRSKVISFEQSFHGRTFGAMSLTGQSGIHDGFGPLVPEMVYVPFNDLEALQAVLDEQTAAVFLELIQGEGGVIPAEVAWVQAVAALCQEQGALLVVDEIQTGMGRTGTLFAFEGYGIEPDLFTVAKGLGNGIPVGAMLGKSHLQTAFGPGSHGSTFGGNKLAMAAASAVCSVLQEEGIQVNVQLRQQQFFDGLQGLSKVQAIRGKGLMIGIELADSESLQSVLTQLRNQGLLALKAGTKVLRLLPPLTISQEETKAALAILQAVLA</sequence>
<dbReference type="PIRSF" id="PIRSF000521">
    <property type="entry name" value="Transaminase_4ab_Lys_Orn"/>
    <property type="match status" value="1"/>
</dbReference>
<dbReference type="Gene3D" id="3.90.1150.10">
    <property type="entry name" value="Aspartate Aminotransferase, domain 1"/>
    <property type="match status" value="1"/>
</dbReference>
<feature type="binding site" evidence="5">
    <location>
        <position position="130"/>
    </location>
    <ligand>
        <name>N(2)-acetyl-L-ornithine</name>
        <dbReference type="ChEBI" id="CHEBI:57805"/>
    </ligand>
</feature>
<dbReference type="InterPro" id="IPR015421">
    <property type="entry name" value="PyrdxlP-dep_Trfase_major"/>
</dbReference>
<accession>A0ABD5FLC2</accession>
<dbReference type="Pfam" id="PF00202">
    <property type="entry name" value="Aminotran_3"/>
    <property type="match status" value="1"/>
</dbReference>
<protein>
    <recommendedName>
        <fullName evidence="5">Acetylornithine aminotransferase</fullName>
        <shortName evidence="5">ACOAT</shortName>
        <ecNumber evidence="5">2.6.1.11</ecNumber>
    </recommendedName>
</protein>
<reference evidence="6 7" key="1">
    <citation type="submission" date="2023-03" db="EMBL/GenBank/DDBJ databases">
        <authorList>
            <person name="Shen W."/>
            <person name="Cai J."/>
        </authorList>
    </citation>
    <scope>NUCLEOTIDE SEQUENCE [LARGE SCALE GENOMIC DNA]</scope>
    <source>
        <strain evidence="6 7">B516</strain>
    </source>
</reference>
<dbReference type="PANTHER" id="PTHR11986:SF79">
    <property type="entry name" value="ACETYLORNITHINE AMINOTRANSFERASE, MITOCHONDRIAL"/>
    <property type="match status" value="1"/>
</dbReference>
<dbReference type="FunFam" id="3.40.640.10:FF:000004">
    <property type="entry name" value="Acetylornithine aminotransferase"/>
    <property type="match status" value="1"/>
</dbReference>
<feature type="binding site" evidence="5">
    <location>
        <begin position="100"/>
        <end position="101"/>
    </location>
    <ligand>
        <name>pyridoxal 5'-phosphate</name>
        <dbReference type="ChEBI" id="CHEBI:597326"/>
    </ligand>
</feature>
<evidence type="ECO:0000256" key="5">
    <source>
        <dbReference type="HAMAP-Rule" id="MF_01107"/>
    </source>
</evidence>
<dbReference type="AlphaFoldDB" id="A0ABD5FLC2"/>
<dbReference type="NCBIfam" id="TIGR00707">
    <property type="entry name" value="argD"/>
    <property type="match status" value="1"/>
</dbReference>
<keyword evidence="3 5" id="KW-0808">Transferase</keyword>
<dbReference type="GO" id="GO:0006526">
    <property type="term" value="P:L-arginine biosynthetic process"/>
    <property type="evidence" value="ECO:0007669"/>
    <property type="project" value="UniProtKB-UniRule"/>
</dbReference>
<dbReference type="NCBIfam" id="NF002797">
    <property type="entry name" value="PRK02936.1"/>
    <property type="match status" value="1"/>
</dbReference>
<dbReference type="NCBIfam" id="NF002325">
    <property type="entry name" value="PRK01278.1"/>
    <property type="match status" value="1"/>
</dbReference>
<comment type="similarity">
    <text evidence="5">Belongs to the class-III pyridoxal-phosphate-dependent aminotransferase family. ArgD subfamily.</text>
</comment>
<dbReference type="EMBL" id="JARQDZ010000004">
    <property type="protein sequence ID" value="MDT2983057.1"/>
    <property type="molecule type" value="Genomic_DNA"/>
</dbReference>
<dbReference type="InterPro" id="IPR015424">
    <property type="entry name" value="PyrdxlP-dep_Trfase"/>
</dbReference>
<organism evidence="6 7">
    <name type="scientific">Enterococcus casseliflavus</name>
    <name type="common">Enterococcus flavescens</name>
    <dbReference type="NCBI Taxonomy" id="37734"/>
    <lineage>
        <taxon>Bacteria</taxon>
        <taxon>Bacillati</taxon>
        <taxon>Bacillota</taxon>
        <taxon>Bacilli</taxon>
        <taxon>Lactobacillales</taxon>
        <taxon>Enterococcaceae</taxon>
        <taxon>Enterococcus</taxon>
    </lineage>
</organism>
<keyword evidence="2 5" id="KW-0028">Amino-acid biosynthesis</keyword>
<comment type="pathway">
    <text evidence="5">Amino-acid biosynthesis; L-arginine biosynthesis; N(2)-acetyl-L-ornithine from L-glutamate: step 4/4.</text>
</comment>
<dbReference type="RefSeq" id="WP_252704657.1">
    <property type="nucleotide sequence ID" value="NZ_JARQDZ010000004.1"/>
</dbReference>
<dbReference type="InterPro" id="IPR050103">
    <property type="entry name" value="Class-III_PLP-dep_AT"/>
</dbReference>
<dbReference type="HAMAP" id="MF_01107">
    <property type="entry name" value="ArgD_aminotrans_3"/>
    <property type="match status" value="1"/>
</dbReference>
<comment type="subunit">
    <text evidence="5">Homodimer.</text>
</comment>
<feature type="binding site" evidence="5">
    <location>
        <position position="269"/>
    </location>
    <ligand>
        <name>N(2)-acetyl-L-ornithine</name>
        <dbReference type="ChEBI" id="CHEBI:57805"/>
    </ligand>
</feature>
<dbReference type="GO" id="GO:0005737">
    <property type="term" value="C:cytoplasm"/>
    <property type="evidence" value="ECO:0007669"/>
    <property type="project" value="UniProtKB-SubCell"/>
</dbReference>
<keyword evidence="1 5" id="KW-0032">Aminotransferase</keyword>
<dbReference type="InterPro" id="IPR004636">
    <property type="entry name" value="AcOrn/SuccOrn_fam"/>
</dbReference>
<dbReference type="Gene3D" id="3.40.640.10">
    <property type="entry name" value="Type I PLP-dependent aspartate aminotransferase-like (Major domain)"/>
    <property type="match status" value="1"/>
</dbReference>
<keyword evidence="5" id="KW-0055">Arginine biosynthesis</keyword>
<proteinExistence type="inferred from homology"/>
<keyword evidence="5" id="KW-0963">Cytoplasm</keyword>
<comment type="cofactor">
    <cofactor evidence="5">
        <name>pyridoxal 5'-phosphate</name>
        <dbReference type="ChEBI" id="CHEBI:597326"/>
    </cofactor>
    <text evidence="5">Binds 1 pyridoxal phosphate per subunit.</text>
</comment>
<evidence type="ECO:0000313" key="6">
    <source>
        <dbReference type="EMBL" id="MDT2983057.1"/>
    </source>
</evidence>
<evidence type="ECO:0000313" key="7">
    <source>
        <dbReference type="Proteomes" id="UP001253851"/>
    </source>
</evidence>
<gene>
    <name evidence="5" type="primary">argD</name>
    <name evidence="6" type="ORF">P7I34_10310</name>
</gene>
<evidence type="ECO:0000256" key="1">
    <source>
        <dbReference type="ARBA" id="ARBA00022576"/>
    </source>
</evidence>
<dbReference type="InterPro" id="IPR049704">
    <property type="entry name" value="Aminotrans_3_PPA_site"/>
</dbReference>
<dbReference type="SUPFAM" id="SSF53383">
    <property type="entry name" value="PLP-dependent transferases"/>
    <property type="match status" value="1"/>
</dbReference>
<name>A0ABD5FLC2_ENTCA</name>
<evidence type="ECO:0000256" key="3">
    <source>
        <dbReference type="ARBA" id="ARBA00022679"/>
    </source>
</evidence>
<dbReference type="CDD" id="cd00610">
    <property type="entry name" value="OAT_like"/>
    <property type="match status" value="1"/>
</dbReference>
<dbReference type="PROSITE" id="PS00600">
    <property type="entry name" value="AA_TRANSFER_CLASS_3"/>
    <property type="match status" value="1"/>
</dbReference>
<dbReference type="Proteomes" id="UP001253851">
    <property type="component" value="Unassembled WGS sequence"/>
</dbReference>